<dbReference type="InterPro" id="IPR036691">
    <property type="entry name" value="Endo/exonu/phosph_ase_sf"/>
</dbReference>
<protein>
    <recommendedName>
        <fullName evidence="2">Inositol polyphosphate-related phosphatase domain-containing protein</fullName>
    </recommendedName>
</protein>
<dbReference type="Proteomes" id="UP000290189">
    <property type="component" value="Unassembled WGS sequence"/>
</dbReference>
<dbReference type="InterPro" id="IPR046985">
    <property type="entry name" value="IP5"/>
</dbReference>
<feature type="domain" description="Inositol polyphosphate-related phosphatase" evidence="2">
    <location>
        <begin position="23"/>
        <end position="346"/>
    </location>
</feature>
<dbReference type="SUPFAM" id="SSF56219">
    <property type="entry name" value="DNase I-like"/>
    <property type="match status" value="1"/>
</dbReference>
<feature type="region of interest" description="Disordered" evidence="1">
    <location>
        <begin position="481"/>
        <end position="504"/>
    </location>
</feature>
<accession>A0A3P3YMW2</accession>
<evidence type="ECO:0000313" key="4">
    <source>
        <dbReference type="Proteomes" id="UP000290189"/>
    </source>
</evidence>
<dbReference type="GO" id="GO:0004439">
    <property type="term" value="F:phosphatidylinositol-4,5-bisphosphate 5-phosphatase activity"/>
    <property type="evidence" value="ECO:0007669"/>
    <property type="project" value="TreeGrafter"/>
</dbReference>
<evidence type="ECO:0000313" key="3">
    <source>
        <dbReference type="EMBL" id="SPR01555.1"/>
    </source>
</evidence>
<proteinExistence type="predicted"/>
<dbReference type="PANTHER" id="PTHR11200">
    <property type="entry name" value="INOSITOL 5-PHOSPHATASE"/>
    <property type="match status" value="1"/>
</dbReference>
<dbReference type="PANTHER" id="PTHR11200:SF275">
    <property type="entry name" value="LD06095P"/>
    <property type="match status" value="1"/>
</dbReference>
<dbReference type="GO" id="GO:0046856">
    <property type="term" value="P:phosphatidylinositol dephosphorylation"/>
    <property type="evidence" value="ECO:0007669"/>
    <property type="project" value="InterPro"/>
</dbReference>
<dbReference type="Pfam" id="PF22669">
    <property type="entry name" value="Exo_endo_phos2"/>
    <property type="match status" value="1"/>
</dbReference>
<sequence length="504" mass="54488">MEAPSSYQQGSAGDVDRDVVGGRRRRILAWTWNLGAAADDHGGPGACCQALPDGYDVYAFAVQECRSDALLDRIAKVMSSRRCRRLALLRDRTWGRGDGAFVRPKFTGIAVYARDDRVRCLRSGSFSTGHLEGSKGGAGALLDVDGVTVAIVGAHLASSSLDNRLRDAATLCRAMARSLCGATDCELTHAVDHCIVMGDLNFRVQMPVDDALAAVASNDLEALLERDELRHAMRAEQCFVDFAEPRIRFPPSYKLDPMRSLTGQRYAVESRPCWYKAGSGQPKVRVPSWCDRVLFTSRDLSSSVLIPVVSEGGRDLYAIHPADDLPVHTDHDCVYAGLELIISPRQAPLSTTTTSWSSVVIDRILCSPNPDDPSFVVSTRVGIQPDRQGCVSFRTGALGEPVPVNVLPRSASCLHLLIGVGLRSGQSASCHISVPVDDVHAQQQQQQQAQPIIAAVEYRILRDRSRSAEVAASVDTRSVIKGTAGQGRSPSRRRCATMDPGPAG</sequence>
<gene>
    <name evidence="3" type="ORF">PLBR_LOCUS8770</name>
</gene>
<evidence type="ECO:0000256" key="1">
    <source>
        <dbReference type="SAM" id="MobiDB-lite"/>
    </source>
</evidence>
<dbReference type="SMART" id="SM00128">
    <property type="entry name" value="IPPc"/>
    <property type="match status" value="1"/>
</dbReference>
<dbReference type="EMBL" id="OVEO01000018">
    <property type="protein sequence ID" value="SPR01555.1"/>
    <property type="molecule type" value="Genomic_DNA"/>
</dbReference>
<organism evidence="3 4">
    <name type="scientific">Plasmodiophora brassicae</name>
    <name type="common">Clubroot disease agent</name>
    <dbReference type="NCBI Taxonomy" id="37360"/>
    <lineage>
        <taxon>Eukaryota</taxon>
        <taxon>Sar</taxon>
        <taxon>Rhizaria</taxon>
        <taxon>Endomyxa</taxon>
        <taxon>Phytomyxea</taxon>
        <taxon>Plasmodiophorida</taxon>
        <taxon>Plasmodiophoridae</taxon>
        <taxon>Plasmodiophora</taxon>
    </lineage>
</organism>
<reference evidence="3 4" key="1">
    <citation type="submission" date="2018-03" db="EMBL/GenBank/DDBJ databases">
        <authorList>
            <person name="Fogelqvist J."/>
        </authorList>
    </citation>
    <scope>NUCLEOTIDE SEQUENCE [LARGE SCALE GENOMIC DNA]</scope>
</reference>
<keyword evidence="3" id="KW-0496">Mitochondrion</keyword>
<geneLocation type="mitochondrion" evidence="3"/>
<dbReference type="Gene3D" id="3.60.10.10">
    <property type="entry name" value="Endonuclease/exonuclease/phosphatase"/>
    <property type="match status" value="1"/>
</dbReference>
<dbReference type="AlphaFoldDB" id="A0A3P3YMW2"/>
<dbReference type="InterPro" id="IPR000300">
    <property type="entry name" value="IPPc"/>
</dbReference>
<evidence type="ECO:0000259" key="2">
    <source>
        <dbReference type="SMART" id="SM00128"/>
    </source>
</evidence>
<name>A0A3P3YMW2_PLABS</name>